<dbReference type="Pfam" id="PF18977">
    <property type="entry name" value="DUF5713"/>
    <property type="match status" value="1"/>
</dbReference>
<dbReference type="AlphaFoldDB" id="S3NNL4"/>
<evidence type="ECO:0000256" key="1">
    <source>
        <dbReference type="SAM" id="Coils"/>
    </source>
</evidence>
<evidence type="ECO:0000313" key="3">
    <source>
        <dbReference type="Proteomes" id="UP000014568"/>
    </source>
</evidence>
<proteinExistence type="predicted"/>
<evidence type="ECO:0000313" key="2">
    <source>
        <dbReference type="EMBL" id="EPF79973.1"/>
    </source>
</evidence>
<dbReference type="InterPro" id="IPR043767">
    <property type="entry name" value="DUF5713"/>
</dbReference>
<dbReference type="EMBL" id="ATGI01000006">
    <property type="protein sequence ID" value="EPF79973.1"/>
    <property type="molecule type" value="Genomic_DNA"/>
</dbReference>
<sequence>MTIQNTLVLQHAFLEQMYNDAYFPNHLVDQVKDILLKLCGQIETEQPQDLDSLYALTHQATEKINDLQEAFDEENSEIETVARESIAEEFDFIAEAYNFKDADIEELIAPRDW</sequence>
<accession>S3NNL4</accession>
<name>S3NNL4_9GAMM</name>
<feature type="coiled-coil region" evidence="1">
    <location>
        <begin position="57"/>
        <end position="84"/>
    </location>
</feature>
<keyword evidence="3" id="KW-1185">Reference proteome</keyword>
<protein>
    <submittedName>
        <fullName evidence="2">Uncharacterized protein</fullName>
    </submittedName>
</protein>
<keyword evidence="1" id="KW-0175">Coiled coil</keyword>
<dbReference type="STRING" id="632955.GCA_000829675_02128"/>
<organism evidence="2 3">
    <name type="scientific">Acinetobacter rudis CIP 110305</name>
    <dbReference type="NCBI Taxonomy" id="421052"/>
    <lineage>
        <taxon>Bacteria</taxon>
        <taxon>Pseudomonadati</taxon>
        <taxon>Pseudomonadota</taxon>
        <taxon>Gammaproteobacteria</taxon>
        <taxon>Moraxellales</taxon>
        <taxon>Moraxellaceae</taxon>
        <taxon>Acinetobacter</taxon>
    </lineage>
</organism>
<gene>
    <name evidence="2" type="ORF">F945_00864</name>
</gene>
<dbReference type="HOGENOM" id="CLU_141672_1_0_6"/>
<dbReference type="PATRIC" id="fig|421052.3.peg.856"/>
<dbReference type="eggNOG" id="ENOG5032S9X">
    <property type="taxonomic scope" value="Bacteria"/>
</dbReference>
<dbReference type="RefSeq" id="WP_016655291.1">
    <property type="nucleotide sequence ID" value="NZ_KE340351.1"/>
</dbReference>
<reference evidence="2 3" key="1">
    <citation type="submission" date="2013-06" db="EMBL/GenBank/DDBJ databases">
        <title>The Genome Sequence of Acinetobacter rudis CIP 110305.</title>
        <authorList>
            <consortium name="The Broad Institute Genome Sequencing Platform"/>
            <consortium name="The Broad Institute Genome Sequencing Center for Infectious Disease"/>
            <person name="Cerqueira G."/>
            <person name="Feldgarden M."/>
            <person name="Courvalin P."/>
            <person name="Perichon B."/>
            <person name="Grillot-Courvalin C."/>
            <person name="Clermont D."/>
            <person name="Rocha E."/>
            <person name="Yoon E.-J."/>
            <person name="Nemec A."/>
            <person name="Young S.K."/>
            <person name="Zeng Q."/>
            <person name="Gargeya S."/>
            <person name="Fitzgerald M."/>
            <person name="Abouelleil A."/>
            <person name="Alvarado L."/>
            <person name="Berlin A.M."/>
            <person name="Chapman S.B."/>
            <person name="Dewar J."/>
            <person name="Goldberg J."/>
            <person name="Griggs A."/>
            <person name="Gujja S."/>
            <person name="Hansen M."/>
            <person name="Howarth C."/>
            <person name="Imamovic A."/>
            <person name="Larimer J."/>
            <person name="McCowan C."/>
            <person name="Murphy C."/>
            <person name="Pearson M."/>
            <person name="Priest M."/>
            <person name="Roberts A."/>
            <person name="Saif S."/>
            <person name="Shea T."/>
            <person name="Sykes S."/>
            <person name="Wortman J."/>
            <person name="Nusbaum C."/>
            <person name="Birren B."/>
        </authorList>
    </citation>
    <scope>NUCLEOTIDE SEQUENCE [LARGE SCALE GENOMIC DNA]</scope>
    <source>
        <strain evidence="2 3">CIP 110305</strain>
    </source>
</reference>
<dbReference type="OrthoDB" id="8795357at2"/>
<dbReference type="Proteomes" id="UP000014568">
    <property type="component" value="Unassembled WGS sequence"/>
</dbReference>
<comment type="caution">
    <text evidence="2">The sequence shown here is derived from an EMBL/GenBank/DDBJ whole genome shotgun (WGS) entry which is preliminary data.</text>
</comment>